<accession>A0A5B7GYC6</accession>
<proteinExistence type="predicted"/>
<comment type="caution">
    <text evidence="1">The sequence shown here is derived from an EMBL/GenBank/DDBJ whole genome shotgun (WGS) entry which is preliminary data.</text>
</comment>
<reference evidence="1 2" key="1">
    <citation type="submission" date="2019-05" db="EMBL/GenBank/DDBJ databases">
        <title>Another draft genome of Portunus trituberculatus and its Hox gene families provides insights of decapod evolution.</title>
        <authorList>
            <person name="Jeong J.-H."/>
            <person name="Song I."/>
            <person name="Kim S."/>
            <person name="Choi T."/>
            <person name="Kim D."/>
            <person name="Ryu S."/>
            <person name="Kim W."/>
        </authorList>
    </citation>
    <scope>NUCLEOTIDE SEQUENCE [LARGE SCALE GENOMIC DNA]</scope>
    <source>
        <tissue evidence="1">Muscle</tissue>
    </source>
</reference>
<sequence length="112" mass="12095">MPRRISVCLPNAVSKYATAARQSHAISSRRGRGARRNITNLTWRRAPCCDAHLGHSCPCGNESDLPSLILCCWNKKDSGSSSFHPDTKTANKCEAASCRKAGGGTGACQYKR</sequence>
<dbReference type="AlphaFoldDB" id="A0A5B7GYC6"/>
<dbReference type="EMBL" id="VSRR010021330">
    <property type="protein sequence ID" value="MPC63842.1"/>
    <property type="molecule type" value="Genomic_DNA"/>
</dbReference>
<evidence type="ECO:0000313" key="2">
    <source>
        <dbReference type="Proteomes" id="UP000324222"/>
    </source>
</evidence>
<gene>
    <name evidence="1" type="ORF">E2C01_057948</name>
</gene>
<organism evidence="1 2">
    <name type="scientific">Portunus trituberculatus</name>
    <name type="common">Swimming crab</name>
    <name type="synonym">Neptunus trituberculatus</name>
    <dbReference type="NCBI Taxonomy" id="210409"/>
    <lineage>
        <taxon>Eukaryota</taxon>
        <taxon>Metazoa</taxon>
        <taxon>Ecdysozoa</taxon>
        <taxon>Arthropoda</taxon>
        <taxon>Crustacea</taxon>
        <taxon>Multicrustacea</taxon>
        <taxon>Malacostraca</taxon>
        <taxon>Eumalacostraca</taxon>
        <taxon>Eucarida</taxon>
        <taxon>Decapoda</taxon>
        <taxon>Pleocyemata</taxon>
        <taxon>Brachyura</taxon>
        <taxon>Eubrachyura</taxon>
        <taxon>Portunoidea</taxon>
        <taxon>Portunidae</taxon>
        <taxon>Portuninae</taxon>
        <taxon>Portunus</taxon>
    </lineage>
</organism>
<name>A0A5B7GYC6_PORTR</name>
<evidence type="ECO:0000313" key="1">
    <source>
        <dbReference type="EMBL" id="MPC63842.1"/>
    </source>
</evidence>
<dbReference type="Proteomes" id="UP000324222">
    <property type="component" value="Unassembled WGS sequence"/>
</dbReference>
<keyword evidence="2" id="KW-1185">Reference proteome</keyword>
<protein>
    <submittedName>
        <fullName evidence="1">Uncharacterized protein</fullName>
    </submittedName>
</protein>